<dbReference type="Proteomes" id="UP000034228">
    <property type="component" value="Unassembled WGS sequence"/>
</dbReference>
<dbReference type="PATRIC" id="fig|336831.14.peg.1709"/>
<name>A0A0M2V701_9GAMM</name>
<organism evidence="2 3">
    <name type="scientific">Arsukibacterium ikkense</name>
    <dbReference type="NCBI Taxonomy" id="336831"/>
    <lineage>
        <taxon>Bacteria</taxon>
        <taxon>Pseudomonadati</taxon>
        <taxon>Pseudomonadota</taxon>
        <taxon>Gammaproteobacteria</taxon>
        <taxon>Chromatiales</taxon>
        <taxon>Chromatiaceae</taxon>
        <taxon>Arsukibacterium</taxon>
    </lineage>
</organism>
<dbReference type="OrthoDB" id="5768004at2"/>
<comment type="caution">
    <text evidence="2">The sequence shown here is derived from an EMBL/GenBank/DDBJ whole genome shotgun (WGS) entry which is preliminary data.</text>
</comment>
<dbReference type="EMBL" id="LAHO01000012">
    <property type="protein sequence ID" value="KKO44943.1"/>
    <property type="molecule type" value="Genomic_DNA"/>
</dbReference>
<dbReference type="STRING" id="336831.WG68_12400"/>
<protein>
    <submittedName>
        <fullName evidence="2">Type II secretory pathway component</fullName>
    </submittedName>
</protein>
<feature type="transmembrane region" description="Helical" evidence="1">
    <location>
        <begin position="15"/>
        <end position="34"/>
    </location>
</feature>
<keyword evidence="1" id="KW-0812">Transmembrane</keyword>
<proteinExistence type="predicted"/>
<reference evidence="2 3" key="1">
    <citation type="submission" date="2015-03" db="EMBL/GenBank/DDBJ databases">
        <title>Draft genome sequences of two protease-producing strains of Arsukibacterium isolated from two cold and alkaline environments.</title>
        <authorList>
            <person name="Lylloff J.E."/>
            <person name="Skov L.B."/>
            <person name="Jepsen M."/>
            <person name="Hallin P.F."/>
            <person name="Sorensen S.J."/>
            <person name="Stougaard P."/>
            <person name="Glaring M.A."/>
        </authorList>
    </citation>
    <scope>NUCLEOTIDE SEQUENCE [LARGE SCALE GENOMIC DNA]</scope>
    <source>
        <strain evidence="2 3">GCM72</strain>
    </source>
</reference>
<keyword evidence="1" id="KW-1133">Transmembrane helix</keyword>
<dbReference type="RefSeq" id="WP_046558024.1">
    <property type="nucleotide sequence ID" value="NZ_LAHO01000012.1"/>
</dbReference>
<keyword evidence="1" id="KW-0472">Membrane</keyword>
<evidence type="ECO:0000256" key="1">
    <source>
        <dbReference type="SAM" id="Phobius"/>
    </source>
</evidence>
<keyword evidence="3" id="KW-1185">Reference proteome</keyword>
<sequence length="138" mass="14740">MFLKLALTKTKQQGSALVVAVFIIVVMLAIVLALSRILLSSSDSVVYEVQGTRALFAAQSGMELALTELFPRAGASNCSSWNFSFATAGLTGCEAQVQCTARAIASPELSQLFLLQSTASCNANEFITSRSIELEVRQ</sequence>
<gene>
    <name evidence="2" type="ORF">WG68_12400</name>
</gene>
<dbReference type="AlphaFoldDB" id="A0A0M2V701"/>
<accession>A0A0M2V701</accession>
<evidence type="ECO:0000313" key="2">
    <source>
        <dbReference type="EMBL" id="KKO44943.1"/>
    </source>
</evidence>
<evidence type="ECO:0000313" key="3">
    <source>
        <dbReference type="Proteomes" id="UP000034228"/>
    </source>
</evidence>